<feature type="transmembrane region" description="Helical" evidence="1">
    <location>
        <begin position="12"/>
        <end position="34"/>
    </location>
</feature>
<evidence type="ECO:0000256" key="1">
    <source>
        <dbReference type="SAM" id="Phobius"/>
    </source>
</evidence>
<dbReference type="AlphaFoldDB" id="A0A6I6QZ97"/>
<evidence type="ECO:0000313" key="3">
    <source>
        <dbReference type="Proteomes" id="UP000464884"/>
    </source>
</evidence>
<keyword evidence="1" id="KW-1133">Transmembrane helix</keyword>
<dbReference type="EMBL" id="CP047129">
    <property type="protein sequence ID" value="QHB63016.1"/>
    <property type="molecule type" value="Genomic_DNA"/>
</dbReference>
<accession>A0A6I6QZ97</accession>
<gene>
    <name evidence="2" type="ORF">F3K97_06975</name>
</gene>
<protein>
    <submittedName>
        <fullName evidence="2">Uncharacterized protein</fullName>
    </submittedName>
</protein>
<dbReference type="RefSeq" id="WP_159140731.1">
    <property type="nucleotide sequence ID" value="NZ_CP047129.1"/>
</dbReference>
<name>A0A6I6QZ97_BIFAD</name>
<keyword evidence="1" id="KW-0472">Membrane</keyword>
<reference evidence="2 3" key="1">
    <citation type="submission" date="2019-12" db="EMBL/GenBank/DDBJ databases">
        <title>Draft Genome Sequence of Bifidobacterium adolescentis ZJ2.</title>
        <authorList>
            <person name="Jin Z."/>
        </authorList>
    </citation>
    <scope>NUCLEOTIDE SEQUENCE [LARGE SCALE GENOMIC DNA]</scope>
    <source>
        <strain evidence="2 3">ZJ2</strain>
    </source>
</reference>
<evidence type="ECO:0000313" key="2">
    <source>
        <dbReference type="EMBL" id="QHB63016.1"/>
    </source>
</evidence>
<keyword evidence="1" id="KW-0812">Transmembrane</keyword>
<proteinExistence type="predicted"/>
<dbReference type="Proteomes" id="UP000464884">
    <property type="component" value="Chromosome"/>
</dbReference>
<sequence length="183" mass="21315">MTLKHTNQRRYIIARRCIVVVVVLIFALISYLLICRIIQIRESENLCEVYREDAVAAYDHYSGWINSSEITEYMELSDSDVESPSVLHRFKDDVQDVLDYLDDEPIPTCNAGFFEYDLAEWSKSPKYYDNQLESLCSDAVKSEIELINVMVVPEKLRTLDHGRPWSDDQFASTRLSSNRDMSR</sequence>
<organism evidence="2 3">
    <name type="scientific">Bifidobacterium adolescentis</name>
    <dbReference type="NCBI Taxonomy" id="1680"/>
    <lineage>
        <taxon>Bacteria</taxon>
        <taxon>Bacillati</taxon>
        <taxon>Actinomycetota</taxon>
        <taxon>Actinomycetes</taxon>
        <taxon>Bifidobacteriales</taxon>
        <taxon>Bifidobacteriaceae</taxon>
        <taxon>Bifidobacterium</taxon>
    </lineage>
</organism>